<evidence type="ECO:0000313" key="3">
    <source>
        <dbReference type="Proteomes" id="UP001530293"/>
    </source>
</evidence>
<proteinExistence type="predicted"/>
<dbReference type="AlphaFoldDB" id="A0ABD3MS42"/>
<dbReference type="Proteomes" id="UP001530293">
    <property type="component" value="Unassembled WGS sequence"/>
</dbReference>
<gene>
    <name evidence="2" type="ORF">ACHAWU_007443</name>
</gene>
<evidence type="ECO:0000313" key="2">
    <source>
        <dbReference type="EMBL" id="KAL3766780.1"/>
    </source>
</evidence>
<feature type="region of interest" description="Disordered" evidence="1">
    <location>
        <begin position="1"/>
        <end position="33"/>
    </location>
</feature>
<evidence type="ECO:0000256" key="1">
    <source>
        <dbReference type="SAM" id="MobiDB-lite"/>
    </source>
</evidence>
<comment type="caution">
    <text evidence="2">The sequence shown here is derived from an EMBL/GenBank/DDBJ whole genome shotgun (WGS) entry which is preliminary data.</text>
</comment>
<sequence length="67" mass="7866">MNEDKNVSTDTPHHSKDLVQTKRMDETRDKKQENIPGRIHIPLWCIYHEPAHFMHNSPATKMVLCTL</sequence>
<keyword evidence="3" id="KW-1185">Reference proteome</keyword>
<organism evidence="2 3">
    <name type="scientific">Discostella pseudostelligera</name>
    <dbReference type="NCBI Taxonomy" id="259834"/>
    <lineage>
        <taxon>Eukaryota</taxon>
        <taxon>Sar</taxon>
        <taxon>Stramenopiles</taxon>
        <taxon>Ochrophyta</taxon>
        <taxon>Bacillariophyta</taxon>
        <taxon>Coscinodiscophyceae</taxon>
        <taxon>Thalassiosirophycidae</taxon>
        <taxon>Stephanodiscales</taxon>
        <taxon>Stephanodiscaceae</taxon>
        <taxon>Discostella</taxon>
    </lineage>
</organism>
<protein>
    <submittedName>
        <fullName evidence="2">Uncharacterized protein</fullName>
    </submittedName>
</protein>
<accession>A0ABD3MS42</accession>
<dbReference type="EMBL" id="JALLBG020000080">
    <property type="protein sequence ID" value="KAL3766780.1"/>
    <property type="molecule type" value="Genomic_DNA"/>
</dbReference>
<name>A0ABD3MS42_9STRA</name>
<reference evidence="2 3" key="1">
    <citation type="submission" date="2024-10" db="EMBL/GenBank/DDBJ databases">
        <title>Updated reference genomes for cyclostephanoid diatoms.</title>
        <authorList>
            <person name="Roberts W.R."/>
            <person name="Alverson A.J."/>
        </authorList>
    </citation>
    <scope>NUCLEOTIDE SEQUENCE [LARGE SCALE GENOMIC DNA]</scope>
    <source>
        <strain evidence="2 3">AJA232-27</strain>
    </source>
</reference>